<dbReference type="Proteomes" id="UP000316801">
    <property type="component" value="Unassembled WGS sequence"/>
</dbReference>
<dbReference type="InterPro" id="IPR037359">
    <property type="entry name" value="NST/OST"/>
</dbReference>
<keyword evidence="2" id="KW-0325">Glycoprotein</keyword>
<accession>A0A549TFK9</accession>
<evidence type="ECO:0000256" key="2">
    <source>
        <dbReference type="ARBA" id="ARBA00023180"/>
    </source>
</evidence>
<dbReference type="InterPro" id="IPR000863">
    <property type="entry name" value="Sulfotransferase_dom"/>
</dbReference>
<feature type="domain" description="Sulfotransferase" evidence="3">
    <location>
        <begin position="5"/>
        <end position="202"/>
    </location>
</feature>
<dbReference type="GO" id="GO:0008146">
    <property type="term" value="F:sulfotransferase activity"/>
    <property type="evidence" value="ECO:0007669"/>
    <property type="project" value="InterPro"/>
</dbReference>
<proteinExistence type="predicted"/>
<dbReference type="Gene3D" id="3.40.50.300">
    <property type="entry name" value="P-loop containing nucleotide triphosphate hydrolases"/>
    <property type="match status" value="1"/>
</dbReference>
<dbReference type="Pfam" id="PF00685">
    <property type="entry name" value="Sulfotransfer_1"/>
    <property type="match status" value="1"/>
</dbReference>
<keyword evidence="1 4" id="KW-0808">Transferase</keyword>
<name>A0A549TFK9_9HYPH</name>
<reference evidence="4 5" key="1">
    <citation type="submission" date="2019-07" db="EMBL/GenBank/DDBJ databases">
        <title>Ln-dependent methylotrophs.</title>
        <authorList>
            <person name="Tani A."/>
        </authorList>
    </citation>
    <scope>NUCLEOTIDE SEQUENCE [LARGE SCALE GENOMIC DNA]</scope>
    <source>
        <strain evidence="4 5">SM12</strain>
    </source>
</reference>
<organism evidence="4 5">
    <name type="scientific">Rhizobium straminoryzae</name>
    <dbReference type="NCBI Taxonomy" id="1387186"/>
    <lineage>
        <taxon>Bacteria</taxon>
        <taxon>Pseudomonadati</taxon>
        <taxon>Pseudomonadota</taxon>
        <taxon>Alphaproteobacteria</taxon>
        <taxon>Hyphomicrobiales</taxon>
        <taxon>Rhizobiaceae</taxon>
        <taxon>Rhizobium/Agrobacterium group</taxon>
        <taxon>Rhizobium</taxon>
    </lineage>
</organism>
<evidence type="ECO:0000313" key="4">
    <source>
        <dbReference type="EMBL" id="TRL41314.1"/>
    </source>
</evidence>
<dbReference type="PANTHER" id="PTHR10605:SF56">
    <property type="entry name" value="BIFUNCTIONAL HEPARAN SULFATE N-DEACETYLASE_N-SULFOTRANSFERASE"/>
    <property type="match status" value="1"/>
</dbReference>
<protein>
    <submittedName>
        <fullName evidence="4">Sulfotransferase domain-containing protein</fullName>
    </submittedName>
</protein>
<keyword evidence="5" id="KW-1185">Reference proteome</keyword>
<evidence type="ECO:0000259" key="3">
    <source>
        <dbReference type="Pfam" id="PF00685"/>
    </source>
</evidence>
<dbReference type="RefSeq" id="WP_142881255.1">
    <property type="nucleotide sequence ID" value="NZ_VJMG01000010.1"/>
</dbReference>
<evidence type="ECO:0000256" key="1">
    <source>
        <dbReference type="ARBA" id="ARBA00022679"/>
    </source>
</evidence>
<sequence>MGTPNLFILGAGKCGTTTLYHILQRHPDVHVCDPKEPSFFCSPFQVIKNPIVYFKLFRSNRRYRVDASHVYFSNPETAVLLRDLFPQARFLLILRHPKARAHSLYQHMRRALHSDGRPLELIESFSEALAAEDERFISSDFATHCRQYFWNFMYMRSSCYDVQLSRYLALFPRDHFMIITLAELQRQPAATIAEIARFLDLDAAGFDRAIPVANVAPAYAAFDHGCDITMERHFGDLTARVDALAGRSLDWSR</sequence>
<dbReference type="SUPFAM" id="SSF52540">
    <property type="entry name" value="P-loop containing nucleoside triphosphate hydrolases"/>
    <property type="match status" value="1"/>
</dbReference>
<dbReference type="PANTHER" id="PTHR10605">
    <property type="entry name" value="HEPARAN SULFATE SULFOTRANSFERASE"/>
    <property type="match status" value="1"/>
</dbReference>
<dbReference type="AlphaFoldDB" id="A0A549TFK9"/>
<dbReference type="EMBL" id="VJMG01000010">
    <property type="protein sequence ID" value="TRL41314.1"/>
    <property type="molecule type" value="Genomic_DNA"/>
</dbReference>
<evidence type="ECO:0000313" key="5">
    <source>
        <dbReference type="Proteomes" id="UP000316801"/>
    </source>
</evidence>
<dbReference type="InterPro" id="IPR027417">
    <property type="entry name" value="P-loop_NTPase"/>
</dbReference>
<gene>
    <name evidence="4" type="ORF">FNA46_05100</name>
</gene>
<comment type="caution">
    <text evidence="4">The sequence shown here is derived from an EMBL/GenBank/DDBJ whole genome shotgun (WGS) entry which is preliminary data.</text>
</comment>